<dbReference type="KEGG" id="cpra:CPter91_1586"/>
<dbReference type="EMBL" id="CP013236">
    <property type="protein sequence ID" value="AMP13911.1"/>
    <property type="molecule type" value="Genomic_DNA"/>
</dbReference>
<dbReference type="InterPro" id="IPR023393">
    <property type="entry name" value="START-like_dom_sf"/>
</dbReference>
<dbReference type="InterPro" id="IPR019587">
    <property type="entry name" value="Polyketide_cyclase/dehydratase"/>
</dbReference>
<dbReference type="PATRIC" id="fig|279113.10.peg.1632"/>
<dbReference type="OrthoDB" id="5383110at2"/>
<keyword evidence="4" id="KW-1185">Reference proteome</keyword>
<dbReference type="SUPFAM" id="SSF55961">
    <property type="entry name" value="Bet v1-like"/>
    <property type="match status" value="1"/>
</dbReference>
<evidence type="ECO:0000313" key="2">
    <source>
        <dbReference type="EMBL" id="AMP13911.1"/>
    </source>
</evidence>
<dbReference type="STRING" id="279113.CPter91_1586"/>
<evidence type="ECO:0000313" key="4">
    <source>
        <dbReference type="Proteomes" id="UP000074914"/>
    </source>
</evidence>
<dbReference type="Pfam" id="PF10604">
    <property type="entry name" value="Polyketide_cyc2"/>
    <property type="match status" value="1"/>
</dbReference>
<dbReference type="Proteomes" id="UP000074561">
    <property type="component" value="Chromosome"/>
</dbReference>
<dbReference type="AlphaFoldDB" id="A0A127QVF1"/>
<reference evidence="3 4" key="1">
    <citation type="submission" date="2015-11" db="EMBL/GenBank/DDBJ databases">
        <title>Exploring the genomic traits of fungus-feeding bacterial genus Collimonas.</title>
        <authorList>
            <person name="Song C."/>
            <person name="Schmidt R."/>
            <person name="de Jager V."/>
            <person name="Krzyzanowska D."/>
            <person name="Jongedijk E."/>
            <person name="Cankar K."/>
            <person name="Beekwilder J."/>
            <person name="van Veen A."/>
            <person name="de Boer W."/>
            <person name="van Veen J.A."/>
            <person name="Garbeva P."/>
        </authorList>
    </citation>
    <scope>NUCLEOTIDE SEQUENCE [LARGE SCALE GENOMIC DNA]</scope>
    <source>
        <strain evidence="2 4">Ter291</strain>
        <strain evidence="1 3">Ter91</strain>
    </source>
</reference>
<proteinExistence type="predicted"/>
<dbReference type="Proteomes" id="UP000074914">
    <property type="component" value="Chromosome"/>
</dbReference>
<dbReference type="Gene3D" id="3.30.530.20">
    <property type="match status" value="1"/>
</dbReference>
<evidence type="ECO:0000313" key="3">
    <source>
        <dbReference type="Proteomes" id="UP000074561"/>
    </source>
</evidence>
<evidence type="ECO:0000313" key="1">
    <source>
        <dbReference type="EMBL" id="AMP03962.1"/>
    </source>
</evidence>
<dbReference type="EMBL" id="CP013234">
    <property type="protein sequence ID" value="AMP03962.1"/>
    <property type="molecule type" value="Genomic_DNA"/>
</dbReference>
<accession>A0A127QVF1</accession>
<organism evidence="1 3">
    <name type="scientific">Collimonas pratensis</name>
    <dbReference type="NCBI Taxonomy" id="279113"/>
    <lineage>
        <taxon>Bacteria</taxon>
        <taxon>Pseudomonadati</taxon>
        <taxon>Pseudomonadota</taxon>
        <taxon>Betaproteobacteria</taxon>
        <taxon>Burkholderiales</taxon>
        <taxon>Oxalobacteraceae</taxon>
        <taxon>Collimonas</taxon>
    </lineage>
</organism>
<name>A0A127QVF1_9BURK</name>
<gene>
    <name evidence="2" type="ORF">CPter291_1640</name>
    <name evidence="1" type="ORF">CPter91_1586</name>
</gene>
<sequence>MWTHEESIETSAAPSRVWALFADVARWKDWNAGIESIELHGPFVAGTTFTMRPPGQDPLTSTLTEVIPNQSFIDETVVDDTRVLVSHKLEPLPSGRTRIIYSTQISGPGAAEIGPLVTGDFPDVLAALKKLAEQS</sequence>
<protein>
    <submittedName>
        <fullName evidence="1">Polyketide cyclase / dehydrase and lipid transport family protein</fullName>
    </submittedName>
</protein>
<dbReference type="RefSeq" id="WP_061938931.1">
    <property type="nucleotide sequence ID" value="NZ_CP013234.1"/>
</dbReference>